<organism evidence="1">
    <name type="scientific">freshwater metagenome</name>
    <dbReference type="NCBI Taxonomy" id="449393"/>
    <lineage>
        <taxon>unclassified sequences</taxon>
        <taxon>metagenomes</taxon>
        <taxon>ecological metagenomes</taxon>
    </lineage>
</organism>
<protein>
    <submittedName>
        <fullName evidence="1">Unannotated protein</fullName>
    </submittedName>
</protein>
<accession>A0A6J6C8H5</accession>
<name>A0A6J6C8H5_9ZZZZ</name>
<evidence type="ECO:0000313" key="1">
    <source>
        <dbReference type="EMBL" id="CAB4547601.1"/>
    </source>
</evidence>
<sequence>MTGTIALQGGGPFTANDDLDAQLLAGVTGPTAGGRVVVLPTADAFEHPERQVAAAMHWGERLSVEVEALMVLRRGEAMEPGAADVVRAARAVYLVGDQPLHLRSVLKDTPVWAAVGEVLAGGGLVVGVGASASCLCDPMVDPRGGAFTLGLGLVTGVTLVPAVETWSGERLHRTLSMAATSQIVVACVPTGAALVRSGGAWERVGKVDVRGELA</sequence>
<dbReference type="Gene3D" id="3.40.50.880">
    <property type="match status" value="1"/>
</dbReference>
<dbReference type="InterPro" id="IPR029062">
    <property type="entry name" value="Class_I_gatase-like"/>
</dbReference>
<dbReference type="SUPFAM" id="SSF52317">
    <property type="entry name" value="Class I glutamine amidotransferase-like"/>
    <property type="match status" value="1"/>
</dbReference>
<proteinExistence type="predicted"/>
<dbReference type="AlphaFoldDB" id="A0A6J6C8H5"/>
<gene>
    <name evidence="1" type="ORF">UFOPK1493_00801</name>
</gene>
<dbReference type="EMBL" id="CAEZSR010000018">
    <property type="protein sequence ID" value="CAB4547601.1"/>
    <property type="molecule type" value="Genomic_DNA"/>
</dbReference>
<reference evidence="1" key="1">
    <citation type="submission" date="2020-05" db="EMBL/GenBank/DDBJ databases">
        <authorList>
            <person name="Chiriac C."/>
            <person name="Salcher M."/>
            <person name="Ghai R."/>
            <person name="Kavagutti S V."/>
        </authorList>
    </citation>
    <scope>NUCLEOTIDE SEQUENCE</scope>
</reference>